<dbReference type="InterPro" id="IPR004314">
    <property type="entry name" value="Neprosin"/>
</dbReference>
<reference evidence="3 4" key="1">
    <citation type="submission" date="2017-09" db="EMBL/GenBank/DDBJ databases">
        <authorList>
            <consortium name="International Durum Wheat Genome Sequencing Consortium (IDWGSC)"/>
            <person name="Milanesi L."/>
        </authorList>
    </citation>
    <scope>NUCLEOTIDE SEQUENCE [LARGE SCALE GENOMIC DNA]</scope>
    <source>
        <strain evidence="4">cv. Svevo</strain>
    </source>
</reference>
<evidence type="ECO:0000313" key="3">
    <source>
        <dbReference type="EMBL" id="VAI62176.1"/>
    </source>
</evidence>
<dbReference type="Proteomes" id="UP000324705">
    <property type="component" value="Chromosome 6B"/>
</dbReference>
<dbReference type="PANTHER" id="PTHR31589:SF192">
    <property type="entry name" value="NEPROSIN DOMAIN-CONTAINING PROTEIN"/>
    <property type="match status" value="1"/>
</dbReference>
<dbReference type="InterPro" id="IPR025521">
    <property type="entry name" value="Neprosin_propep"/>
</dbReference>
<dbReference type="PROSITE" id="PS52045">
    <property type="entry name" value="NEPROSIN_PEP_CD"/>
    <property type="match status" value="1"/>
</dbReference>
<dbReference type="Gramene" id="TRITD6Bv1G206800.2">
    <property type="protein sequence ID" value="TRITD6Bv1G206800.2"/>
    <property type="gene ID" value="TRITD6Bv1G206800"/>
</dbReference>
<sequence>MKGTQAISVTLLMSFLVLATRGKDVRYRRQEEDSTQILTYQGVNKTIQMEDGDVYDCIDVYKQPGLNHPLLKDHKIQMKPSSIPVWMDTESFPSDSFSQAEPSIIECPTGTVPILRSNGSTTIATHNIDGLKNDMQWERAGLIYMGDLYGARASLNIWEPKVKGSQDSSAIWISIENRRGQQPDRVSAGLRVAPALSGDAFVRLHVAWFDGYSKKGCIDHSCPGYVQVHPHIGPGSRIQPSSVYGGDQRVADIQIFKEPKSNYWWVSYNNIAIGYWPGGLFEFIRYRGDLAFWGGQVEGPTASSKSPQMGSGHFASEGFRKAAFIRKIEIADDTVKFATPNRYMVEIGSSDQSKYTTGGFDISKDFGMTIYYGGPGSMRFHEVLI</sequence>
<dbReference type="InterPro" id="IPR053168">
    <property type="entry name" value="Glutamic_endopeptidase"/>
</dbReference>
<gene>
    <name evidence="3" type="ORF">TRITD_6Bv1G206800</name>
</gene>
<evidence type="ECO:0000313" key="4">
    <source>
        <dbReference type="Proteomes" id="UP000324705"/>
    </source>
</evidence>
<feature type="chain" id="PRO_5040330682" description="Neprosin PEP catalytic domain-containing protein" evidence="1">
    <location>
        <begin position="23"/>
        <end position="385"/>
    </location>
</feature>
<feature type="signal peptide" evidence="1">
    <location>
        <begin position="1"/>
        <end position="22"/>
    </location>
</feature>
<organism evidence="3 4">
    <name type="scientific">Triticum turgidum subsp. durum</name>
    <name type="common">Durum wheat</name>
    <name type="synonym">Triticum durum</name>
    <dbReference type="NCBI Taxonomy" id="4567"/>
    <lineage>
        <taxon>Eukaryota</taxon>
        <taxon>Viridiplantae</taxon>
        <taxon>Streptophyta</taxon>
        <taxon>Embryophyta</taxon>
        <taxon>Tracheophyta</taxon>
        <taxon>Spermatophyta</taxon>
        <taxon>Magnoliopsida</taxon>
        <taxon>Liliopsida</taxon>
        <taxon>Poales</taxon>
        <taxon>Poaceae</taxon>
        <taxon>BOP clade</taxon>
        <taxon>Pooideae</taxon>
        <taxon>Triticodae</taxon>
        <taxon>Triticeae</taxon>
        <taxon>Triticinae</taxon>
        <taxon>Triticum</taxon>
    </lineage>
</organism>
<feature type="domain" description="Neprosin PEP catalytic" evidence="2">
    <location>
        <begin position="125"/>
        <end position="379"/>
    </location>
</feature>
<accession>A0A9R1BF10</accession>
<dbReference type="PANTHER" id="PTHR31589">
    <property type="entry name" value="PROTEIN, PUTATIVE (DUF239)-RELATED-RELATED"/>
    <property type="match status" value="1"/>
</dbReference>
<name>A0A9R1BF10_TRITD</name>
<evidence type="ECO:0000256" key="1">
    <source>
        <dbReference type="SAM" id="SignalP"/>
    </source>
</evidence>
<proteinExistence type="predicted"/>
<dbReference type="Pfam" id="PF03080">
    <property type="entry name" value="Neprosin"/>
    <property type="match status" value="1"/>
</dbReference>
<protein>
    <recommendedName>
        <fullName evidence="2">Neprosin PEP catalytic domain-containing protein</fullName>
    </recommendedName>
</protein>
<keyword evidence="1" id="KW-0732">Signal</keyword>
<keyword evidence="4" id="KW-1185">Reference proteome</keyword>
<dbReference type="OMA" id="EVKISIH"/>
<dbReference type="EMBL" id="LT934122">
    <property type="protein sequence ID" value="VAI62176.1"/>
    <property type="molecule type" value="Genomic_DNA"/>
</dbReference>
<dbReference type="Pfam" id="PF14365">
    <property type="entry name" value="Neprosin_AP"/>
    <property type="match status" value="1"/>
</dbReference>
<dbReference type="AlphaFoldDB" id="A0A9R1BF10"/>
<evidence type="ECO:0000259" key="2">
    <source>
        <dbReference type="PROSITE" id="PS52045"/>
    </source>
</evidence>